<evidence type="ECO:0000313" key="2">
    <source>
        <dbReference type="EMBL" id="JAD18674.1"/>
    </source>
</evidence>
<organism evidence="2">
    <name type="scientific">Arundo donax</name>
    <name type="common">Giant reed</name>
    <name type="synonym">Donax arundinaceus</name>
    <dbReference type="NCBI Taxonomy" id="35708"/>
    <lineage>
        <taxon>Eukaryota</taxon>
        <taxon>Viridiplantae</taxon>
        <taxon>Streptophyta</taxon>
        <taxon>Embryophyta</taxon>
        <taxon>Tracheophyta</taxon>
        <taxon>Spermatophyta</taxon>
        <taxon>Magnoliopsida</taxon>
        <taxon>Liliopsida</taxon>
        <taxon>Poales</taxon>
        <taxon>Poaceae</taxon>
        <taxon>PACMAD clade</taxon>
        <taxon>Arundinoideae</taxon>
        <taxon>Arundineae</taxon>
        <taxon>Arundo</taxon>
    </lineage>
</organism>
<evidence type="ECO:0000256" key="1">
    <source>
        <dbReference type="SAM" id="Phobius"/>
    </source>
</evidence>
<keyword evidence="1" id="KW-0812">Transmembrane</keyword>
<accession>A0A0A8XXH4</accession>
<dbReference type="AlphaFoldDB" id="A0A0A8XXH4"/>
<keyword evidence="1" id="KW-1133">Transmembrane helix</keyword>
<reference evidence="2" key="1">
    <citation type="submission" date="2014-09" db="EMBL/GenBank/DDBJ databases">
        <authorList>
            <person name="Magalhaes I.L.F."/>
            <person name="Oliveira U."/>
            <person name="Santos F.R."/>
            <person name="Vidigal T.H.D.A."/>
            <person name="Brescovit A.D."/>
            <person name="Santos A.J."/>
        </authorList>
    </citation>
    <scope>NUCLEOTIDE SEQUENCE</scope>
    <source>
        <tissue evidence="2">Shoot tissue taken approximately 20 cm above the soil surface</tissue>
    </source>
</reference>
<proteinExistence type="predicted"/>
<keyword evidence="1" id="KW-0472">Membrane</keyword>
<feature type="transmembrane region" description="Helical" evidence="1">
    <location>
        <begin position="14"/>
        <end position="33"/>
    </location>
</feature>
<protein>
    <submittedName>
        <fullName evidence="2">Uncharacterized protein</fullName>
    </submittedName>
</protein>
<sequence>MATSTADPSKTISFPNYSFFIQSMCLYITGLLYT</sequence>
<reference evidence="2" key="2">
    <citation type="journal article" date="2015" name="Data Brief">
        <title>Shoot transcriptome of the giant reed, Arundo donax.</title>
        <authorList>
            <person name="Barrero R.A."/>
            <person name="Guerrero F.D."/>
            <person name="Moolhuijzen P."/>
            <person name="Goolsby J.A."/>
            <person name="Tidwell J."/>
            <person name="Bellgard S.E."/>
            <person name="Bellgard M.I."/>
        </authorList>
    </citation>
    <scope>NUCLEOTIDE SEQUENCE</scope>
    <source>
        <tissue evidence="2">Shoot tissue taken approximately 20 cm above the soil surface</tissue>
    </source>
</reference>
<name>A0A0A8XXH4_ARUDO</name>
<dbReference type="EMBL" id="GBRH01279221">
    <property type="protein sequence ID" value="JAD18674.1"/>
    <property type="molecule type" value="Transcribed_RNA"/>
</dbReference>